<dbReference type="GO" id="GO:0009055">
    <property type="term" value="F:electron transfer activity"/>
    <property type="evidence" value="ECO:0007669"/>
    <property type="project" value="InterPro"/>
</dbReference>
<name>A0A1A6AX80_9CLOT</name>
<dbReference type="Pfam" id="PF01012">
    <property type="entry name" value="ETF"/>
    <property type="match status" value="1"/>
</dbReference>
<dbReference type="EMBL" id="LROS01000011">
    <property type="protein sequence ID" value="OBR94657.1"/>
    <property type="molecule type" value="Genomic_DNA"/>
</dbReference>
<dbReference type="CDD" id="cd01715">
    <property type="entry name" value="ETF_alpha"/>
    <property type="match status" value="1"/>
</dbReference>
<dbReference type="Gene3D" id="3.40.50.620">
    <property type="entry name" value="HUPs"/>
    <property type="match status" value="1"/>
</dbReference>
<evidence type="ECO:0000313" key="6">
    <source>
        <dbReference type="Proteomes" id="UP000093954"/>
    </source>
</evidence>
<dbReference type="GO" id="GO:0033539">
    <property type="term" value="P:fatty acid beta-oxidation using acyl-CoA dehydrogenase"/>
    <property type="evidence" value="ECO:0007669"/>
    <property type="project" value="TreeGrafter"/>
</dbReference>
<feature type="domain" description="Electron transfer flavoprotein alpha/beta-subunit N-terminal" evidence="4">
    <location>
        <begin position="7"/>
        <end position="195"/>
    </location>
</feature>
<evidence type="ECO:0000256" key="1">
    <source>
        <dbReference type="ARBA" id="ARBA00005817"/>
    </source>
</evidence>
<dbReference type="SUPFAM" id="SSF52402">
    <property type="entry name" value="Adenine nucleotide alpha hydrolases-like"/>
    <property type="match status" value="1"/>
</dbReference>
<evidence type="ECO:0000259" key="4">
    <source>
        <dbReference type="SMART" id="SM00893"/>
    </source>
</evidence>
<dbReference type="Pfam" id="PF00766">
    <property type="entry name" value="ETF_alpha"/>
    <property type="match status" value="1"/>
</dbReference>
<dbReference type="SUPFAM" id="SSF52467">
    <property type="entry name" value="DHS-like NAD/FAD-binding domain"/>
    <property type="match status" value="1"/>
</dbReference>
<evidence type="ECO:0000256" key="2">
    <source>
        <dbReference type="ARBA" id="ARBA00022630"/>
    </source>
</evidence>
<feature type="binding site" evidence="3">
    <location>
        <begin position="270"/>
        <end position="277"/>
    </location>
    <ligand>
        <name>FAD</name>
        <dbReference type="ChEBI" id="CHEBI:57692"/>
    </ligand>
</feature>
<dbReference type="PIRSF" id="PIRSF000089">
    <property type="entry name" value="Electra_flavoP_a"/>
    <property type="match status" value="1"/>
</dbReference>
<evidence type="ECO:0000256" key="3">
    <source>
        <dbReference type="PIRSR" id="PIRSR000089-1"/>
    </source>
</evidence>
<dbReference type="SMART" id="SM00893">
    <property type="entry name" value="ETF"/>
    <property type="match status" value="1"/>
</dbReference>
<accession>A0A1A6AX80</accession>
<reference evidence="5 6" key="1">
    <citation type="journal article" date="2012" name="Front. Microbiol.">
        <title>Draft Genome Sequence of the Virulent Strain 01-B526 of the Fish Pathogen Aeromonas salmonicida.</title>
        <authorList>
            <person name="Charette S.J."/>
            <person name="Brochu F."/>
            <person name="Boyle B."/>
            <person name="Filion G."/>
            <person name="Tanaka K.H."/>
            <person name="Derome N."/>
        </authorList>
    </citation>
    <scope>NUCLEOTIDE SEQUENCE [LARGE SCALE GENOMIC DNA]</scope>
    <source>
        <strain evidence="5 6">P11</strain>
    </source>
</reference>
<proteinExistence type="inferred from homology"/>
<dbReference type="PANTHER" id="PTHR43153">
    <property type="entry name" value="ELECTRON TRANSFER FLAVOPROTEIN ALPHA"/>
    <property type="match status" value="1"/>
</dbReference>
<dbReference type="Gene3D" id="3.40.50.1220">
    <property type="entry name" value="TPP-binding domain"/>
    <property type="match status" value="1"/>
</dbReference>
<dbReference type="InterPro" id="IPR033947">
    <property type="entry name" value="ETF_alpha_N"/>
</dbReference>
<feature type="binding site" evidence="3">
    <location>
        <position position="291"/>
    </location>
    <ligand>
        <name>FAD</name>
        <dbReference type="ChEBI" id="CHEBI:57692"/>
    </ligand>
</feature>
<keyword evidence="2" id="KW-0285">Flavoprotein</keyword>
<dbReference type="InterPro" id="IPR029035">
    <property type="entry name" value="DHS-like_NAD/FAD-binding_dom"/>
</dbReference>
<gene>
    <name evidence="5" type="primary">acrA_1</name>
    <name evidence="5" type="ORF">CLRAG_09950</name>
</gene>
<dbReference type="InterPro" id="IPR014730">
    <property type="entry name" value="ETF_a/b_N"/>
</dbReference>
<dbReference type="PATRIC" id="fig|1353534.3.peg.1014"/>
<keyword evidence="6" id="KW-1185">Reference proteome</keyword>
<dbReference type="RefSeq" id="WP_065077370.1">
    <property type="nucleotide sequence ID" value="NZ_LROS01000011.1"/>
</dbReference>
<dbReference type="AlphaFoldDB" id="A0A1A6AX80"/>
<feature type="binding site" evidence="3">
    <location>
        <begin position="239"/>
        <end position="240"/>
    </location>
    <ligand>
        <name>FAD</name>
        <dbReference type="ChEBI" id="CHEBI:57692"/>
    </ligand>
</feature>
<feature type="binding site" evidence="3">
    <location>
        <position position="214"/>
    </location>
    <ligand>
        <name>FAD</name>
        <dbReference type="ChEBI" id="CHEBI:57692"/>
    </ligand>
</feature>
<protein>
    <submittedName>
        <fullName evidence="5">Acryloyl-CoA reductase electron transfer subunit beta</fullName>
    </submittedName>
</protein>
<sequence length="325" mass="36087">MKDYKGILIYVEQHEGTIHKVSYELINKAKELCKQSNAPLCCLVLGDEGIDVKGLNYCGADKVFYMKDRCFENPEEYLFKENIVKFVKEYKPETILIGATNFGRSLAPRIAAALKIGLTADCTDLKVDGDGKLIQVRPAFSNNIFAHIKSKGFPQMATVRYKEFNEAERNEKRDINVSVIEPYVRSYDKISWIQEFKKENFDITEAEVVVAAGRGIKKAEDLHMLEELASLLGGKIGASRALVDAGMIGSAHQIGYSGNRVKPKIYIACGISGAPQHIAGMKESEVIVAINSDPSAPIFNIADYGYVGDLYEVIPKMIEEINSTK</sequence>
<evidence type="ECO:0000313" key="5">
    <source>
        <dbReference type="EMBL" id="OBR94657.1"/>
    </source>
</evidence>
<comment type="caution">
    <text evidence="5">The sequence shown here is derived from an EMBL/GenBank/DDBJ whole genome shotgun (WGS) entry which is preliminary data.</text>
</comment>
<dbReference type="InterPro" id="IPR001308">
    <property type="entry name" value="ETF_a/FixB"/>
</dbReference>
<keyword evidence="3" id="KW-0274">FAD</keyword>
<dbReference type="PANTHER" id="PTHR43153:SF1">
    <property type="entry name" value="ELECTRON TRANSFER FLAVOPROTEIN SUBUNIT ALPHA, MITOCHONDRIAL"/>
    <property type="match status" value="1"/>
</dbReference>
<dbReference type="GO" id="GO:0050660">
    <property type="term" value="F:flavin adenine dinucleotide binding"/>
    <property type="evidence" value="ECO:0007669"/>
    <property type="project" value="InterPro"/>
</dbReference>
<comment type="similarity">
    <text evidence="1">Belongs to the ETF alpha-subunit/FixB family.</text>
</comment>
<dbReference type="Proteomes" id="UP000093954">
    <property type="component" value="Unassembled WGS sequence"/>
</dbReference>
<dbReference type="InterPro" id="IPR014729">
    <property type="entry name" value="Rossmann-like_a/b/a_fold"/>
</dbReference>
<dbReference type="InterPro" id="IPR014731">
    <property type="entry name" value="ETF_asu_C"/>
</dbReference>
<feature type="binding site" evidence="3">
    <location>
        <begin position="253"/>
        <end position="257"/>
    </location>
    <ligand>
        <name>FAD</name>
        <dbReference type="ChEBI" id="CHEBI:57692"/>
    </ligand>
</feature>
<organism evidence="5 6">
    <name type="scientific">Clostridium ragsdalei P11</name>
    <dbReference type="NCBI Taxonomy" id="1353534"/>
    <lineage>
        <taxon>Bacteria</taxon>
        <taxon>Bacillati</taxon>
        <taxon>Bacillota</taxon>
        <taxon>Clostridia</taxon>
        <taxon>Eubacteriales</taxon>
        <taxon>Clostridiaceae</taxon>
        <taxon>Clostridium</taxon>
    </lineage>
</organism>
<comment type="cofactor">
    <cofactor evidence="3">
        <name>FAD</name>
        <dbReference type="ChEBI" id="CHEBI:57692"/>
    </cofactor>
    <text evidence="3">Binds 1 FAD per dimer.</text>
</comment>